<gene>
    <name evidence="1" type="ORF">KARP_01186</name>
</gene>
<evidence type="ECO:0000313" key="1">
    <source>
        <dbReference type="EMBL" id="SPR15301.1"/>
    </source>
</evidence>
<reference evidence="2" key="1">
    <citation type="submission" date="2018-03" db="EMBL/GenBank/DDBJ databases">
        <authorList>
            <person name="Batty M. E."/>
            <person name="Batty M E."/>
        </authorList>
    </citation>
    <scope>NUCLEOTIDE SEQUENCE [LARGE SCALE GENOMIC DNA]</scope>
</reference>
<sequence>MISDVFTVIGWIVMPPIFRRFTGNDCKISNDNDSSDNVKVFYYFIGKFFSRRMEMTN</sequence>
<dbReference type="Proteomes" id="UP000245243">
    <property type="component" value="Chromosome I"/>
</dbReference>
<dbReference type="AlphaFoldDB" id="A0A2U3RPZ7"/>
<protein>
    <submittedName>
        <fullName evidence="1">Uncharacterized protein</fullName>
    </submittedName>
</protein>
<name>A0A2U3RPZ7_ORITS</name>
<organism evidence="1 2">
    <name type="scientific">Orientia tsutsugamushi</name>
    <name type="common">Rickettsia tsutsugamushi</name>
    <dbReference type="NCBI Taxonomy" id="784"/>
    <lineage>
        <taxon>Bacteria</taxon>
        <taxon>Pseudomonadati</taxon>
        <taxon>Pseudomonadota</taxon>
        <taxon>Alphaproteobacteria</taxon>
        <taxon>Rickettsiales</taxon>
        <taxon>Rickettsiaceae</taxon>
        <taxon>Rickettsieae</taxon>
        <taxon>Orientia</taxon>
    </lineage>
</organism>
<accession>A0A2U3RPZ7</accession>
<dbReference type="EMBL" id="LS398548">
    <property type="protein sequence ID" value="SPR15301.1"/>
    <property type="molecule type" value="Genomic_DNA"/>
</dbReference>
<evidence type="ECO:0000313" key="2">
    <source>
        <dbReference type="Proteomes" id="UP000245243"/>
    </source>
</evidence>
<proteinExistence type="predicted"/>